<evidence type="ECO:0000256" key="2">
    <source>
        <dbReference type="SAM" id="Phobius"/>
    </source>
</evidence>
<organism evidence="3 4">
    <name type="scientific">Conidiobolus coronatus (strain ATCC 28846 / CBS 209.66 / NRRL 28638)</name>
    <name type="common">Delacroixia coronata</name>
    <dbReference type="NCBI Taxonomy" id="796925"/>
    <lineage>
        <taxon>Eukaryota</taxon>
        <taxon>Fungi</taxon>
        <taxon>Fungi incertae sedis</taxon>
        <taxon>Zoopagomycota</taxon>
        <taxon>Entomophthoromycotina</taxon>
        <taxon>Entomophthoromycetes</taxon>
        <taxon>Entomophthorales</taxon>
        <taxon>Ancylistaceae</taxon>
        <taxon>Conidiobolus</taxon>
    </lineage>
</organism>
<feature type="transmembrane region" description="Helical" evidence="2">
    <location>
        <begin position="493"/>
        <end position="515"/>
    </location>
</feature>
<feature type="region of interest" description="Disordered" evidence="1">
    <location>
        <begin position="49"/>
        <end position="99"/>
    </location>
</feature>
<dbReference type="STRING" id="796925.A0A137NYQ4"/>
<dbReference type="OrthoDB" id="2438927at2759"/>
<accession>A0A137NYQ4</accession>
<reference evidence="3 4" key="1">
    <citation type="journal article" date="2015" name="Genome Biol. Evol.">
        <title>Phylogenomic analyses indicate that early fungi evolved digesting cell walls of algal ancestors of land plants.</title>
        <authorList>
            <person name="Chang Y."/>
            <person name="Wang S."/>
            <person name="Sekimoto S."/>
            <person name="Aerts A.L."/>
            <person name="Choi C."/>
            <person name="Clum A."/>
            <person name="LaButti K.M."/>
            <person name="Lindquist E.A."/>
            <person name="Yee Ngan C."/>
            <person name="Ohm R.A."/>
            <person name="Salamov A.A."/>
            <person name="Grigoriev I.V."/>
            <person name="Spatafora J.W."/>
            <person name="Berbee M.L."/>
        </authorList>
    </citation>
    <scope>NUCLEOTIDE SEQUENCE [LARGE SCALE GENOMIC DNA]</scope>
    <source>
        <strain evidence="3 4">NRRL 28638</strain>
    </source>
</reference>
<keyword evidence="2" id="KW-0472">Membrane</keyword>
<dbReference type="EMBL" id="KQ964616">
    <property type="protein sequence ID" value="KXN67739.1"/>
    <property type="molecule type" value="Genomic_DNA"/>
</dbReference>
<feature type="region of interest" description="Disordered" evidence="1">
    <location>
        <begin position="189"/>
        <end position="213"/>
    </location>
</feature>
<feature type="compositionally biased region" description="Low complexity" evidence="1">
    <location>
        <begin position="297"/>
        <end position="307"/>
    </location>
</feature>
<feature type="transmembrane region" description="Helical" evidence="2">
    <location>
        <begin position="451"/>
        <end position="473"/>
    </location>
</feature>
<sequence>MNSSQLELSISNDKAFCLTEEQSIKFIDRLSKEPRLSLISTRGWVGDLSQQSLDIPESSPELTSSSGGEDSPASSAETIPTPGDREQRGLEDASSPESVLNQVTKEGAECIPLSRSASAKAENSPGKVQSWLINNQESKVLQRHTFGNLDKANPLGILTSENWKTQFNQIKNNFNDNSPTILVNGQLVSDDDEDDENEEEEENEEEDPQSPEYKLRETLMKLEANPTPTNDLVAAIPMPSLDAPRPSREESIFIDPAIQAMLREIQNRPSRPQSTASIGNRSRANSTGSNGSNPLHSSSNSNGYSGNALPRDSMGRKGFGSIRSKLFQGFNPDNLQAAVIIEEKSPDLENPLPITASPIPVIIHKNPIIKSPYSTKASLKPSLDWSIEERTSLAIEVHQVLSLPQPVLFRPSSLYHRPARNSILGKNSDWSLFSEPYRPKRFSSTFLNQPLGFWLFTLGFLIFPLWLVGSIIIPNSSSDTTGENYKWRTRCRLASITLISVGLFSLITISIYHPFWSGFRAIN</sequence>
<keyword evidence="4" id="KW-1185">Reference proteome</keyword>
<evidence type="ECO:0000313" key="3">
    <source>
        <dbReference type="EMBL" id="KXN67739.1"/>
    </source>
</evidence>
<dbReference type="AlphaFoldDB" id="A0A137NYQ4"/>
<feature type="region of interest" description="Disordered" evidence="1">
    <location>
        <begin position="226"/>
        <end position="247"/>
    </location>
</feature>
<evidence type="ECO:0000256" key="1">
    <source>
        <dbReference type="SAM" id="MobiDB-lite"/>
    </source>
</evidence>
<feature type="compositionally biased region" description="Acidic residues" evidence="1">
    <location>
        <begin position="189"/>
        <end position="209"/>
    </location>
</feature>
<dbReference type="Proteomes" id="UP000070444">
    <property type="component" value="Unassembled WGS sequence"/>
</dbReference>
<keyword evidence="2" id="KW-0812">Transmembrane</keyword>
<feature type="compositionally biased region" description="Low complexity" evidence="1">
    <location>
        <begin position="64"/>
        <end position="77"/>
    </location>
</feature>
<feature type="region of interest" description="Disordered" evidence="1">
    <location>
        <begin position="267"/>
        <end position="312"/>
    </location>
</feature>
<gene>
    <name evidence="3" type="ORF">CONCODRAFT_72757</name>
</gene>
<proteinExistence type="predicted"/>
<protein>
    <submittedName>
        <fullName evidence="3">Uncharacterized protein</fullName>
    </submittedName>
</protein>
<feature type="compositionally biased region" description="Polar residues" evidence="1">
    <location>
        <begin position="267"/>
        <end position="296"/>
    </location>
</feature>
<keyword evidence="2" id="KW-1133">Transmembrane helix</keyword>
<name>A0A137NYQ4_CONC2</name>
<evidence type="ECO:0000313" key="4">
    <source>
        <dbReference type="Proteomes" id="UP000070444"/>
    </source>
</evidence>